<keyword evidence="4 8" id="KW-0732">Signal</keyword>
<name>A0A803L063_CHEQI</name>
<dbReference type="InterPro" id="IPR051238">
    <property type="entry name" value="GDSL_esterase/lipase"/>
</dbReference>
<accession>A0A803L063</accession>
<keyword evidence="6" id="KW-0442">Lipid degradation</keyword>
<dbReference type="PANTHER" id="PTHR45650">
    <property type="entry name" value="GDSL-LIKE LIPASE/ACYLHYDROLASE-RELATED"/>
    <property type="match status" value="1"/>
</dbReference>
<protein>
    <submittedName>
        <fullName evidence="9">Uncharacterized protein</fullName>
    </submittedName>
</protein>
<dbReference type="InterPro" id="IPR001087">
    <property type="entry name" value="GDSL"/>
</dbReference>
<comment type="subcellular location">
    <subcellularLocation>
        <location evidence="1">Secreted</location>
    </subcellularLocation>
</comment>
<keyword evidence="5" id="KW-0378">Hydrolase</keyword>
<evidence type="ECO:0000256" key="2">
    <source>
        <dbReference type="ARBA" id="ARBA00008668"/>
    </source>
</evidence>
<dbReference type="InterPro" id="IPR035669">
    <property type="entry name" value="SGNH_plant_lipase-like"/>
</dbReference>
<sequence>MSRTPNSNSISINLFITLSFFVLASYSNVVVDASPTNLNNGSSLRGMFIFGSSIVDNGNNNNLFGNFAKANYLPYGIDLALGPTGRFSNGKNVADLIADHLKLPLVPPFSDPNAKGQSIVHGVNFGSGGPGILDVTGVLLGVTSMNNQIKNFKNKILPQLETEIGRKAHKILPEYLFLVGAGNNDYSSYYLLHENIIWTPEVFAAKLISNLFAQLKELYDLGARKFLLLSVYPVGCNPVLAKNKKNCVKELNAAVNLYYDQLLIMVKRKNDQHMPAAQFSVVNSAKIINGMIQNANASGFTNVDFTCCDTSMLGGLCKKKGKVCPKRNEYVYFDGLHLTEAANAILATKAYNSIDSSQVFPVNLEKCSLACDNITGLKGIFAFGDDVVDNGNNNNIPTIHLKSNYMPYGVDFPYGPTGRFSNGKTIVDCVADNLKLHSPPPYPDFFHKGTPLLDGINFGSSGTGIFAITGGLLIGVQHMDQQINRFKNDILPKLKDMLGCSGQIILPQYLFVIGAGNNDYSSYYILKQYLFITPEVFAANLVKQYVEYITDLYKLGARKFLLISTYPLGCGPGIVQESKECVKFLNDASEMFYDQLQIALKHQQQNFLDAEFSVLNSFQLLSEVITNNATAAATGFKNCNCACCDTNLGDTCKKAGKTCLNRNEYLYYDGIHLTEAANCYLASKAFDSANTAEVSPVNVKALISGKNRN</sequence>
<proteinExistence type="inferred from homology"/>
<evidence type="ECO:0000256" key="5">
    <source>
        <dbReference type="ARBA" id="ARBA00022801"/>
    </source>
</evidence>
<feature type="chain" id="PRO_5031007319" evidence="8">
    <location>
        <begin position="25"/>
        <end position="709"/>
    </location>
</feature>
<comment type="similarity">
    <text evidence="2">Belongs to the 'GDSL' lipolytic enzyme family.</text>
</comment>
<keyword evidence="3" id="KW-0964">Secreted</keyword>
<evidence type="ECO:0000256" key="3">
    <source>
        <dbReference type="ARBA" id="ARBA00022525"/>
    </source>
</evidence>
<dbReference type="InterPro" id="IPR036514">
    <property type="entry name" value="SGNH_hydro_sf"/>
</dbReference>
<keyword evidence="7" id="KW-0443">Lipid metabolism</keyword>
<dbReference type="FunFam" id="3.40.50.1110:FF:000003">
    <property type="entry name" value="GDSL esterase/lipase APG"/>
    <property type="match status" value="2"/>
</dbReference>
<evidence type="ECO:0000256" key="7">
    <source>
        <dbReference type="ARBA" id="ARBA00023098"/>
    </source>
</evidence>
<dbReference type="EnsemblPlants" id="AUR62004673-RA">
    <property type="protein sequence ID" value="AUR62004673-RA:cds"/>
    <property type="gene ID" value="AUR62004673"/>
</dbReference>
<dbReference type="Proteomes" id="UP000596660">
    <property type="component" value="Unplaced"/>
</dbReference>
<dbReference type="PANTHER" id="PTHR45650:SF2">
    <property type="entry name" value="OS06G0560700 PROTEIN"/>
    <property type="match status" value="1"/>
</dbReference>
<dbReference type="GO" id="GO:0016788">
    <property type="term" value="F:hydrolase activity, acting on ester bonds"/>
    <property type="evidence" value="ECO:0007669"/>
    <property type="project" value="InterPro"/>
</dbReference>
<evidence type="ECO:0000313" key="9">
    <source>
        <dbReference type="EnsemblPlants" id="AUR62004673-RA:cds"/>
    </source>
</evidence>
<keyword evidence="10" id="KW-1185">Reference proteome</keyword>
<evidence type="ECO:0000256" key="8">
    <source>
        <dbReference type="SAM" id="SignalP"/>
    </source>
</evidence>
<dbReference type="GO" id="GO:0005576">
    <property type="term" value="C:extracellular region"/>
    <property type="evidence" value="ECO:0007669"/>
    <property type="project" value="UniProtKB-SubCell"/>
</dbReference>
<evidence type="ECO:0000256" key="1">
    <source>
        <dbReference type="ARBA" id="ARBA00004613"/>
    </source>
</evidence>
<dbReference type="SUPFAM" id="SSF52266">
    <property type="entry name" value="SGNH hydrolase"/>
    <property type="match status" value="2"/>
</dbReference>
<evidence type="ECO:0000256" key="6">
    <source>
        <dbReference type="ARBA" id="ARBA00022963"/>
    </source>
</evidence>
<dbReference type="CDD" id="cd01837">
    <property type="entry name" value="SGNH_plant_lipase_like"/>
    <property type="match status" value="1"/>
</dbReference>
<dbReference type="Pfam" id="PF00657">
    <property type="entry name" value="Lipase_GDSL"/>
    <property type="match status" value="2"/>
</dbReference>
<reference evidence="9" key="2">
    <citation type="submission" date="2021-03" db="UniProtKB">
        <authorList>
            <consortium name="EnsemblPlants"/>
        </authorList>
    </citation>
    <scope>IDENTIFICATION</scope>
</reference>
<dbReference type="Gene3D" id="3.40.50.1110">
    <property type="entry name" value="SGNH hydrolase"/>
    <property type="match status" value="2"/>
</dbReference>
<dbReference type="GO" id="GO:0016042">
    <property type="term" value="P:lipid catabolic process"/>
    <property type="evidence" value="ECO:0007669"/>
    <property type="project" value="UniProtKB-KW"/>
</dbReference>
<reference evidence="9" key="1">
    <citation type="journal article" date="2017" name="Nature">
        <title>The genome of Chenopodium quinoa.</title>
        <authorList>
            <person name="Jarvis D.E."/>
            <person name="Ho Y.S."/>
            <person name="Lightfoot D.J."/>
            <person name="Schmoeckel S.M."/>
            <person name="Li B."/>
            <person name="Borm T.J.A."/>
            <person name="Ohyanagi H."/>
            <person name="Mineta K."/>
            <person name="Michell C.T."/>
            <person name="Saber N."/>
            <person name="Kharbatia N.M."/>
            <person name="Rupper R.R."/>
            <person name="Sharp A.R."/>
            <person name="Dally N."/>
            <person name="Boughton B.A."/>
            <person name="Woo Y.H."/>
            <person name="Gao G."/>
            <person name="Schijlen E.G.W.M."/>
            <person name="Guo X."/>
            <person name="Momin A.A."/>
            <person name="Negrao S."/>
            <person name="Al-Babili S."/>
            <person name="Gehring C."/>
            <person name="Roessner U."/>
            <person name="Jung C."/>
            <person name="Murphy K."/>
            <person name="Arold S.T."/>
            <person name="Gojobori T."/>
            <person name="van der Linden C.G."/>
            <person name="van Loo E.N."/>
            <person name="Jellen E.N."/>
            <person name="Maughan P.J."/>
            <person name="Tester M."/>
        </authorList>
    </citation>
    <scope>NUCLEOTIDE SEQUENCE [LARGE SCALE GENOMIC DNA]</scope>
    <source>
        <strain evidence="9">cv. PI 614886</strain>
    </source>
</reference>
<evidence type="ECO:0000256" key="4">
    <source>
        <dbReference type="ARBA" id="ARBA00022729"/>
    </source>
</evidence>
<evidence type="ECO:0000313" key="10">
    <source>
        <dbReference type="Proteomes" id="UP000596660"/>
    </source>
</evidence>
<dbReference type="AlphaFoldDB" id="A0A803L063"/>
<dbReference type="Gramene" id="AUR62004673-RA">
    <property type="protein sequence ID" value="AUR62004673-RA:cds"/>
    <property type="gene ID" value="AUR62004673"/>
</dbReference>
<organism evidence="9 10">
    <name type="scientific">Chenopodium quinoa</name>
    <name type="common">Quinoa</name>
    <dbReference type="NCBI Taxonomy" id="63459"/>
    <lineage>
        <taxon>Eukaryota</taxon>
        <taxon>Viridiplantae</taxon>
        <taxon>Streptophyta</taxon>
        <taxon>Embryophyta</taxon>
        <taxon>Tracheophyta</taxon>
        <taxon>Spermatophyta</taxon>
        <taxon>Magnoliopsida</taxon>
        <taxon>eudicotyledons</taxon>
        <taxon>Gunneridae</taxon>
        <taxon>Pentapetalae</taxon>
        <taxon>Caryophyllales</taxon>
        <taxon>Chenopodiaceae</taxon>
        <taxon>Chenopodioideae</taxon>
        <taxon>Atripliceae</taxon>
        <taxon>Chenopodium</taxon>
    </lineage>
</organism>
<feature type="signal peptide" evidence="8">
    <location>
        <begin position="1"/>
        <end position="24"/>
    </location>
</feature>